<accession>A0A1H9TTG8</accession>
<sequence>MRDAACESGGMLAVHATVRYVDHAIRAVGARDLWTANHNAPEQVVISGGSRSLAAPGSWRNAASVRDR</sequence>
<organism evidence="1 2">
    <name type="scientific">Lentzea xinjiangensis</name>
    <dbReference type="NCBI Taxonomy" id="402600"/>
    <lineage>
        <taxon>Bacteria</taxon>
        <taxon>Bacillati</taxon>
        <taxon>Actinomycetota</taxon>
        <taxon>Actinomycetes</taxon>
        <taxon>Pseudonocardiales</taxon>
        <taxon>Pseudonocardiaceae</taxon>
        <taxon>Lentzea</taxon>
    </lineage>
</organism>
<gene>
    <name evidence="1" type="ORF">SAMN05216188_11952</name>
</gene>
<dbReference type="RefSeq" id="WP_089957811.1">
    <property type="nucleotide sequence ID" value="NZ_FOFR01000019.1"/>
</dbReference>
<reference evidence="2" key="1">
    <citation type="submission" date="2016-10" db="EMBL/GenBank/DDBJ databases">
        <authorList>
            <person name="Varghese N."/>
            <person name="Submissions S."/>
        </authorList>
    </citation>
    <scope>NUCLEOTIDE SEQUENCE [LARGE SCALE GENOMIC DNA]</scope>
    <source>
        <strain evidence="2">CGMCC 4.3525</strain>
    </source>
</reference>
<evidence type="ECO:0000313" key="1">
    <source>
        <dbReference type="EMBL" id="SES00281.1"/>
    </source>
</evidence>
<dbReference type="EMBL" id="FOFR01000019">
    <property type="protein sequence ID" value="SES00281.1"/>
    <property type="molecule type" value="Genomic_DNA"/>
</dbReference>
<dbReference type="Proteomes" id="UP000199352">
    <property type="component" value="Unassembled WGS sequence"/>
</dbReference>
<name>A0A1H9TTG8_9PSEU</name>
<dbReference type="STRING" id="402600.SAMN05216188_11952"/>
<dbReference type="AlphaFoldDB" id="A0A1H9TTG8"/>
<keyword evidence="2" id="KW-1185">Reference proteome</keyword>
<protein>
    <submittedName>
        <fullName evidence="1">Uncharacterized protein</fullName>
    </submittedName>
</protein>
<dbReference type="Gene3D" id="3.30.70.250">
    <property type="entry name" value="Malonyl-CoA ACP transacylase, ACP-binding"/>
    <property type="match status" value="1"/>
</dbReference>
<dbReference type="SUPFAM" id="SSF55048">
    <property type="entry name" value="Probable ACP-binding domain of malonyl-CoA ACP transacylase"/>
    <property type="match status" value="1"/>
</dbReference>
<evidence type="ECO:0000313" key="2">
    <source>
        <dbReference type="Proteomes" id="UP000199352"/>
    </source>
</evidence>
<dbReference type="InterPro" id="IPR016036">
    <property type="entry name" value="Malonyl_transacylase_ACP-bd"/>
</dbReference>
<proteinExistence type="predicted"/>